<dbReference type="GO" id="GO:0004519">
    <property type="term" value="F:endonuclease activity"/>
    <property type="evidence" value="ECO:0007669"/>
    <property type="project" value="UniProtKB-KW"/>
</dbReference>
<proteinExistence type="predicted"/>
<feature type="domain" description="HTH CENPB-type" evidence="3">
    <location>
        <begin position="46"/>
        <end position="119"/>
    </location>
</feature>
<evidence type="ECO:0000313" key="5">
    <source>
        <dbReference type="Proteomes" id="UP000078397"/>
    </source>
</evidence>
<dbReference type="InterPro" id="IPR004875">
    <property type="entry name" value="DDE_SF_endonuclease_dom"/>
</dbReference>
<protein>
    <submittedName>
        <fullName evidence="4">DDE superfamily endonuclease</fullName>
    </submittedName>
</protein>
<dbReference type="Pfam" id="PF03221">
    <property type="entry name" value="HTH_Tnp_Tc5"/>
    <property type="match status" value="1"/>
</dbReference>
<dbReference type="GeneID" id="28854144"/>
<organism evidence="4 5">
    <name type="scientific">Pochonia chlamydosporia 170</name>
    <dbReference type="NCBI Taxonomy" id="1380566"/>
    <lineage>
        <taxon>Eukaryota</taxon>
        <taxon>Fungi</taxon>
        <taxon>Dikarya</taxon>
        <taxon>Ascomycota</taxon>
        <taxon>Pezizomycotina</taxon>
        <taxon>Sordariomycetes</taxon>
        <taxon>Hypocreomycetidae</taxon>
        <taxon>Hypocreales</taxon>
        <taxon>Clavicipitaceae</taxon>
        <taxon>Pochonia</taxon>
    </lineage>
</organism>
<dbReference type="InterPro" id="IPR050863">
    <property type="entry name" value="CenT-Element_Derived"/>
</dbReference>
<keyword evidence="4" id="KW-0540">Nuclease</keyword>
<dbReference type="GO" id="GO:0005634">
    <property type="term" value="C:nucleus"/>
    <property type="evidence" value="ECO:0007669"/>
    <property type="project" value="TreeGrafter"/>
</dbReference>
<keyword evidence="4" id="KW-0378">Hydrolase</keyword>
<dbReference type="Gene3D" id="3.30.420.10">
    <property type="entry name" value="Ribonuclease H-like superfamily/Ribonuclease H"/>
    <property type="match status" value="1"/>
</dbReference>
<keyword evidence="1" id="KW-0238">DNA-binding</keyword>
<dbReference type="STRING" id="1380566.A0A179EWQ1"/>
<dbReference type="PANTHER" id="PTHR19303">
    <property type="entry name" value="TRANSPOSON"/>
    <property type="match status" value="1"/>
</dbReference>
<dbReference type="Pfam" id="PF03184">
    <property type="entry name" value="DDE_1"/>
    <property type="match status" value="1"/>
</dbReference>
<evidence type="ECO:0000313" key="4">
    <source>
        <dbReference type="EMBL" id="OAQ57582.1"/>
    </source>
</evidence>
<feature type="region of interest" description="Disordered" evidence="2">
    <location>
        <begin position="37"/>
        <end position="56"/>
    </location>
</feature>
<sequence>MESKIEEALKYLEDFPESKISTVAREYGVPRGRLRSRLDGRGPKIGRPPPHSRLTGPEEKAICRYIDRLDRINLAVRVEFVVDAAEAIINERCGTSNIEPLGRMWAPRFLKRHKYDKRFQKKLHSDRQASEDVNRVSIYFERLNAIIQEHGIQPEDIWNMDETRFRIGVGKDHLIVTKRKRAHYFGLPENRESATAIEAISAGGQYIPAFLILSGQCHMSAWYQIPGLDQDMVLRPTPSGYSNDEICLEWLQHFQKHSAKKTRGAKRLLIIDGHGSHHTKQFIQFCDNHDIIPFGMPPNMTHILQPLDVVVFQPLKHYHAKALEVMARDGVVNIGKLEFLSCVGDVRLQAFKESTSLSAFKKTGIHPFNPHPILQILAARQPEKTPSPPYSGPLSSPFDTPITLRHSVANNQVQT</sequence>
<dbReference type="InterPro" id="IPR036397">
    <property type="entry name" value="RNaseH_sf"/>
</dbReference>
<accession>A0A179EWQ1</accession>
<evidence type="ECO:0000259" key="3">
    <source>
        <dbReference type="PROSITE" id="PS51253"/>
    </source>
</evidence>
<gene>
    <name evidence="4" type="ORF">VFPPC_12204</name>
</gene>
<dbReference type="OrthoDB" id="5014592at2759"/>
<dbReference type="KEGG" id="pchm:VFPPC_12204"/>
<dbReference type="EMBL" id="LSBJ02000028">
    <property type="protein sequence ID" value="OAQ57582.1"/>
    <property type="molecule type" value="Genomic_DNA"/>
</dbReference>
<keyword evidence="4" id="KW-0255">Endonuclease</keyword>
<evidence type="ECO:0000256" key="1">
    <source>
        <dbReference type="ARBA" id="ARBA00023125"/>
    </source>
</evidence>
<evidence type="ECO:0000256" key="2">
    <source>
        <dbReference type="SAM" id="MobiDB-lite"/>
    </source>
</evidence>
<dbReference type="PROSITE" id="PS51253">
    <property type="entry name" value="HTH_CENPB"/>
    <property type="match status" value="1"/>
</dbReference>
<dbReference type="AlphaFoldDB" id="A0A179EWQ1"/>
<reference evidence="4 5" key="1">
    <citation type="journal article" date="2016" name="PLoS Pathog.">
        <title>Biosynthesis of antibiotic leucinostatins in bio-control fungus Purpureocillium lilacinum and their inhibition on phytophthora revealed by genome mining.</title>
        <authorList>
            <person name="Wang G."/>
            <person name="Liu Z."/>
            <person name="Lin R."/>
            <person name="Li E."/>
            <person name="Mao Z."/>
            <person name="Ling J."/>
            <person name="Yang Y."/>
            <person name="Yin W.B."/>
            <person name="Xie B."/>
        </authorList>
    </citation>
    <scope>NUCLEOTIDE SEQUENCE [LARGE SCALE GENOMIC DNA]</scope>
    <source>
        <strain evidence="4">170</strain>
    </source>
</reference>
<comment type="caution">
    <text evidence="4">The sequence shown here is derived from an EMBL/GenBank/DDBJ whole genome shotgun (WGS) entry which is preliminary data.</text>
</comment>
<dbReference type="GO" id="GO:0003677">
    <property type="term" value="F:DNA binding"/>
    <property type="evidence" value="ECO:0007669"/>
    <property type="project" value="UniProtKB-KW"/>
</dbReference>
<dbReference type="RefSeq" id="XP_018135889.1">
    <property type="nucleotide sequence ID" value="XM_018290150.1"/>
</dbReference>
<dbReference type="Proteomes" id="UP000078397">
    <property type="component" value="Unassembled WGS sequence"/>
</dbReference>
<dbReference type="PANTHER" id="PTHR19303:SF74">
    <property type="entry name" value="POGO TRANSPOSABLE ELEMENT WITH KRAB DOMAIN"/>
    <property type="match status" value="1"/>
</dbReference>
<name>A0A179EWQ1_METCM</name>
<dbReference type="InterPro" id="IPR006600">
    <property type="entry name" value="HTH_CenpB_DNA-bd_dom"/>
</dbReference>
<keyword evidence="5" id="KW-1185">Reference proteome</keyword>